<dbReference type="PANTHER" id="PTHR43507">
    <property type="entry name" value="NADH-UBIQUINONE OXIDOREDUCTASE CHAIN 4"/>
    <property type="match status" value="1"/>
</dbReference>
<dbReference type="AlphaFoldDB" id="A0A6M0K668"/>
<feature type="domain" description="NADH:ubiquinone oxidoreductase chain 4 N-terminal" evidence="14">
    <location>
        <begin position="68"/>
        <end position="121"/>
    </location>
</feature>
<evidence type="ECO:0000256" key="5">
    <source>
        <dbReference type="ARBA" id="ARBA00022967"/>
    </source>
</evidence>
<feature type="transmembrane region" description="Helical" evidence="12">
    <location>
        <begin position="114"/>
        <end position="132"/>
    </location>
</feature>
<dbReference type="Pfam" id="PF00361">
    <property type="entry name" value="Proton_antipo_M"/>
    <property type="match status" value="1"/>
</dbReference>
<evidence type="ECO:0000313" key="15">
    <source>
        <dbReference type="EMBL" id="NEV63815.1"/>
    </source>
</evidence>
<dbReference type="GO" id="GO:0015990">
    <property type="term" value="P:electron transport coupled proton transport"/>
    <property type="evidence" value="ECO:0007669"/>
    <property type="project" value="TreeGrafter"/>
</dbReference>
<evidence type="ECO:0000256" key="11">
    <source>
        <dbReference type="RuleBase" id="RU000320"/>
    </source>
</evidence>
<evidence type="ECO:0000256" key="12">
    <source>
        <dbReference type="SAM" id="Phobius"/>
    </source>
</evidence>
<dbReference type="InterPro" id="IPR001750">
    <property type="entry name" value="ND/Mrp_TM"/>
</dbReference>
<dbReference type="PANTHER" id="PTHR43507:SF1">
    <property type="entry name" value="NADH-UBIQUINONE OXIDOREDUCTASE CHAIN 4"/>
    <property type="match status" value="1"/>
</dbReference>
<feature type="transmembrane region" description="Helical" evidence="12">
    <location>
        <begin position="275"/>
        <end position="294"/>
    </location>
</feature>
<dbReference type="NCBIfam" id="TIGR01972">
    <property type="entry name" value="NDH_I_M"/>
    <property type="match status" value="1"/>
</dbReference>
<evidence type="ECO:0000256" key="10">
    <source>
        <dbReference type="ARBA" id="ARBA00032798"/>
    </source>
</evidence>
<evidence type="ECO:0000259" key="14">
    <source>
        <dbReference type="Pfam" id="PF01059"/>
    </source>
</evidence>
<feature type="transmembrane region" description="Helical" evidence="12">
    <location>
        <begin position="301"/>
        <end position="324"/>
    </location>
</feature>
<feature type="transmembrane region" description="Helical" evidence="12">
    <location>
        <begin position="344"/>
        <end position="362"/>
    </location>
</feature>
<accession>A0A6M0K668</accession>
<evidence type="ECO:0000256" key="6">
    <source>
        <dbReference type="ARBA" id="ARBA00022989"/>
    </source>
</evidence>
<evidence type="ECO:0000256" key="3">
    <source>
        <dbReference type="ARBA" id="ARBA00019906"/>
    </source>
</evidence>
<feature type="transmembrane region" description="Helical" evidence="12">
    <location>
        <begin position="167"/>
        <end position="187"/>
    </location>
</feature>
<dbReference type="PRINTS" id="PR01437">
    <property type="entry name" value="NUOXDRDTASE4"/>
</dbReference>
<feature type="transmembrane region" description="Helical" evidence="12">
    <location>
        <begin position="207"/>
        <end position="231"/>
    </location>
</feature>
<organism evidence="15 16">
    <name type="scientific">Thiorhodococcus minor</name>
    <dbReference type="NCBI Taxonomy" id="57489"/>
    <lineage>
        <taxon>Bacteria</taxon>
        <taxon>Pseudomonadati</taxon>
        <taxon>Pseudomonadota</taxon>
        <taxon>Gammaproteobacteria</taxon>
        <taxon>Chromatiales</taxon>
        <taxon>Chromatiaceae</taxon>
        <taxon>Thiorhodococcus</taxon>
    </lineage>
</organism>
<dbReference type="GO" id="GO:0003954">
    <property type="term" value="F:NADH dehydrogenase activity"/>
    <property type="evidence" value="ECO:0007669"/>
    <property type="project" value="TreeGrafter"/>
</dbReference>
<feature type="transmembrane region" description="Helical" evidence="12">
    <location>
        <begin position="6"/>
        <end position="24"/>
    </location>
</feature>
<keyword evidence="8 12" id="KW-0472">Membrane</keyword>
<keyword evidence="7" id="KW-0520">NAD</keyword>
<comment type="caution">
    <text evidence="15">The sequence shown here is derived from an EMBL/GenBank/DDBJ whole genome shotgun (WGS) entry which is preliminary data.</text>
</comment>
<feature type="transmembrane region" description="Helical" evidence="12">
    <location>
        <begin position="243"/>
        <end position="263"/>
    </location>
</feature>
<dbReference type="NCBIfam" id="NF004499">
    <property type="entry name" value="PRK05846.1-3"/>
    <property type="match status" value="1"/>
</dbReference>
<keyword evidence="5" id="KW-1278">Translocase</keyword>
<reference evidence="15 16" key="1">
    <citation type="submission" date="2020-02" db="EMBL/GenBank/DDBJ databases">
        <title>Genome sequences of Thiorhodococcus mannitoliphagus and Thiorhodococcus minor, purple sulfur photosynthetic bacteria in the gammaproteobacterial family, Chromatiaceae.</title>
        <authorList>
            <person name="Aviles F.A."/>
            <person name="Meyer T.E."/>
            <person name="Kyndt J.A."/>
        </authorList>
    </citation>
    <scope>NUCLEOTIDE SEQUENCE [LARGE SCALE GENOMIC DNA]</scope>
    <source>
        <strain evidence="15 16">DSM 11518</strain>
    </source>
</reference>
<evidence type="ECO:0000256" key="4">
    <source>
        <dbReference type="ARBA" id="ARBA00022692"/>
    </source>
</evidence>
<sequence length="526" mass="57751">MNELPLLTLTIWLPIIGGLVVLASGDKEKELSKWTALAFAILTFLVSLGLWIGFDSSTAEMQFVERVSWIPSFNVEYFLGVDGISMPLIVLTTFITIFVVIAGWEVITYKPSQYLAAFLIMDGVMVGVFSALDAVLFYVFWEAMLIPMFIIIGVWGGPNRVYATIKFFLYTFFGSVFMLVALIYMYFQSGSFSILDFHTLELGMKAQILIFIAFLLAFAVKVPMFPVHTWLPDAHVEAPTGGSVILAAIMLKIGGYGFLRFSLPITPDASASLDWLIIALSLIAIVYIGFVALVQQDMKKLIAYSSIAHMGFVTLGFFIVFSIVTNPNVSGGSVMGIEGGMVQMISHGFISGALFLCVGVLYDRVHSREIADYGGVINTMPWFGAFMVYFAMANAGLPGTSGFVGEFMVILATFRADFWWAFLAATTLILAAAFTLWMVKRVVFGEVKNDKVAALRDLDLRERINLGVLAAAVLALGLWPAPLMNVMHATVENLVEQVQICKLPAAERGDCLLPVSERVASTLNQD</sequence>
<dbReference type="GO" id="GO:0008137">
    <property type="term" value="F:NADH dehydrogenase (ubiquinone) activity"/>
    <property type="evidence" value="ECO:0007669"/>
    <property type="project" value="InterPro"/>
</dbReference>
<dbReference type="NCBIfam" id="NF004501">
    <property type="entry name" value="PRK05846.1-5"/>
    <property type="match status" value="1"/>
</dbReference>
<proteinExistence type="inferred from homology"/>
<keyword evidence="15" id="KW-0560">Oxidoreductase</keyword>
<dbReference type="GO" id="GO:0048039">
    <property type="term" value="F:ubiquinone binding"/>
    <property type="evidence" value="ECO:0007669"/>
    <property type="project" value="TreeGrafter"/>
</dbReference>
<gene>
    <name evidence="15" type="ORF">G3446_18300</name>
</gene>
<name>A0A6M0K668_9GAMM</name>
<evidence type="ECO:0000256" key="9">
    <source>
        <dbReference type="ARBA" id="ARBA00031584"/>
    </source>
</evidence>
<dbReference type="InterPro" id="IPR003918">
    <property type="entry name" value="NADH_UbQ_OxRdtase"/>
</dbReference>
<evidence type="ECO:0000256" key="2">
    <source>
        <dbReference type="ARBA" id="ARBA00009025"/>
    </source>
</evidence>
<dbReference type="RefSeq" id="WP_164454278.1">
    <property type="nucleotide sequence ID" value="NZ_JAAIJQ010000063.1"/>
</dbReference>
<keyword evidence="16" id="KW-1185">Reference proteome</keyword>
<comment type="similarity">
    <text evidence="2">Belongs to the complex I subunit 4 family.</text>
</comment>
<feature type="transmembrane region" description="Helical" evidence="12">
    <location>
        <begin position="36"/>
        <end position="54"/>
    </location>
</feature>
<feature type="transmembrane region" description="Helical" evidence="12">
    <location>
        <begin position="84"/>
        <end position="107"/>
    </location>
</feature>
<protein>
    <recommendedName>
        <fullName evidence="3">NADH-quinone oxidoreductase subunit M</fullName>
    </recommendedName>
    <alternativeName>
        <fullName evidence="9">NADH dehydrogenase I subunit M</fullName>
    </alternativeName>
    <alternativeName>
        <fullName evidence="10">NDH-1 subunit M</fullName>
    </alternativeName>
</protein>
<dbReference type="GO" id="GO:0042773">
    <property type="term" value="P:ATP synthesis coupled electron transport"/>
    <property type="evidence" value="ECO:0007669"/>
    <property type="project" value="InterPro"/>
</dbReference>
<comment type="subcellular location">
    <subcellularLocation>
        <location evidence="1">Endomembrane system</location>
        <topology evidence="1">Multi-pass membrane protein</topology>
    </subcellularLocation>
    <subcellularLocation>
        <location evidence="11">Membrane</location>
        <topology evidence="11">Multi-pass membrane protein</topology>
    </subcellularLocation>
</comment>
<dbReference type="GO" id="GO:0012505">
    <property type="term" value="C:endomembrane system"/>
    <property type="evidence" value="ECO:0007669"/>
    <property type="project" value="UniProtKB-SubCell"/>
</dbReference>
<evidence type="ECO:0000313" key="16">
    <source>
        <dbReference type="Proteomes" id="UP000483379"/>
    </source>
</evidence>
<dbReference type="InterPro" id="IPR010227">
    <property type="entry name" value="NADH_Q_OxRdtase_chainM/4"/>
</dbReference>
<dbReference type="EMBL" id="JAAIJQ010000063">
    <property type="protein sequence ID" value="NEV63815.1"/>
    <property type="molecule type" value="Genomic_DNA"/>
</dbReference>
<evidence type="ECO:0000259" key="13">
    <source>
        <dbReference type="Pfam" id="PF00361"/>
    </source>
</evidence>
<feature type="transmembrane region" description="Helical" evidence="12">
    <location>
        <begin position="138"/>
        <end position="155"/>
    </location>
</feature>
<keyword evidence="6 12" id="KW-1133">Transmembrane helix</keyword>
<dbReference type="InterPro" id="IPR000260">
    <property type="entry name" value="NADH4_N"/>
</dbReference>
<feature type="transmembrane region" description="Helical" evidence="12">
    <location>
        <begin position="383"/>
        <end position="412"/>
    </location>
</feature>
<feature type="transmembrane region" description="Helical" evidence="12">
    <location>
        <begin position="418"/>
        <end position="439"/>
    </location>
</feature>
<evidence type="ECO:0000256" key="7">
    <source>
        <dbReference type="ARBA" id="ARBA00023027"/>
    </source>
</evidence>
<dbReference type="Proteomes" id="UP000483379">
    <property type="component" value="Unassembled WGS sequence"/>
</dbReference>
<feature type="transmembrane region" description="Helical" evidence="12">
    <location>
        <begin position="464"/>
        <end position="481"/>
    </location>
</feature>
<dbReference type="Pfam" id="PF01059">
    <property type="entry name" value="Oxidored_q5_N"/>
    <property type="match status" value="1"/>
</dbReference>
<feature type="domain" description="NADH:quinone oxidoreductase/Mrp antiporter transmembrane" evidence="13">
    <location>
        <begin position="132"/>
        <end position="427"/>
    </location>
</feature>
<keyword evidence="4 11" id="KW-0812">Transmembrane</keyword>
<evidence type="ECO:0000256" key="8">
    <source>
        <dbReference type="ARBA" id="ARBA00023136"/>
    </source>
</evidence>
<evidence type="ECO:0000256" key="1">
    <source>
        <dbReference type="ARBA" id="ARBA00004127"/>
    </source>
</evidence>
<dbReference type="GO" id="GO:0016020">
    <property type="term" value="C:membrane"/>
    <property type="evidence" value="ECO:0007669"/>
    <property type="project" value="UniProtKB-SubCell"/>
</dbReference>